<dbReference type="Gene3D" id="2.130.10.10">
    <property type="entry name" value="YVTN repeat-like/Quinoprotein amine dehydrogenase"/>
    <property type="match status" value="1"/>
</dbReference>
<reference evidence="3 4" key="1">
    <citation type="journal article" date="2017" name="Front. Microbiol.">
        <title>Labilibaculum manganireducens gen. nov., sp. nov. and Labilibaculum filiforme sp. nov., Novel Bacteroidetes Isolated from Subsurface Sediments of the Baltic Sea.</title>
        <authorList>
            <person name="Vandieken V."/>
            <person name="Marshall I.P."/>
            <person name="Niemann H."/>
            <person name="Engelen B."/>
            <person name="Cypionka H."/>
        </authorList>
    </citation>
    <scope>NUCLEOTIDE SEQUENCE [LARGE SCALE GENOMIC DNA]</scope>
    <source>
        <strain evidence="3 4">59.16B</strain>
    </source>
</reference>
<dbReference type="InterPro" id="IPR026341">
    <property type="entry name" value="T9SS_type_B"/>
</dbReference>
<dbReference type="Pfam" id="PF13585">
    <property type="entry name" value="CHU_C"/>
    <property type="match status" value="1"/>
</dbReference>
<evidence type="ECO:0000313" key="4">
    <source>
        <dbReference type="Proteomes" id="UP000233535"/>
    </source>
</evidence>
<protein>
    <recommendedName>
        <fullName evidence="2">PKD domain-containing protein</fullName>
    </recommendedName>
</protein>
<dbReference type="NCBIfam" id="TIGR04131">
    <property type="entry name" value="Bac_Flav_CTERM"/>
    <property type="match status" value="1"/>
</dbReference>
<dbReference type="SMART" id="SM00089">
    <property type="entry name" value="PKD"/>
    <property type="match status" value="1"/>
</dbReference>
<dbReference type="InterPro" id="IPR035986">
    <property type="entry name" value="PKD_dom_sf"/>
</dbReference>
<dbReference type="CDD" id="cd00146">
    <property type="entry name" value="PKD"/>
    <property type="match status" value="1"/>
</dbReference>
<dbReference type="RefSeq" id="WP_101260460.1">
    <property type="nucleotide sequence ID" value="NZ_MVDD01000003.1"/>
</dbReference>
<dbReference type="Pfam" id="PF18911">
    <property type="entry name" value="PKD_4"/>
    <property type="match status" value="1"/>
</dbReference>
<accession>A0A2N3I1Y8</accession>
<dbReference type="InterPro" id="IPR022409">
    <property type="entry name" value="PKD/Chitinase_dom"/>
</dbReference>
<dbReference type="SUPFAM" id="SSF82171">
    <property type="entry name" value="DPP6 N-terminal domain-like"/>
    <property type="match status" value="1"/>
</dbReference>
<feature type="domain" description="PKD" evidence="2">
    <location>
        <begin position="405"/>
        <end position="454"/>
    </location>
</feature>
<dbReference type="PROSITE" id="PS50093">
    <property type="entry name" value="PKD"/>
    <property type="match status" value="1"/>
</dbReference>
<dbReference type="EMBL" id="MVDD01000003">
    <property type="protein sequence ID" value="PKQ64318.1"/>
    <property type="molecule type" value="Genomic_DNA"/>
</dbReference>
<dbReference type="InterPro" id="IPR015943">
    <property type="entry name" value="WD40/YVTN_repeat-like_dom_sf"/>
</dbReference>
<keyword evidence="1" id="KW-0732">Signal</keyword>
<evidence type="ECO:0000256" key="1">
    <source>
        <dbReference type="SAM" id="SignalP"/>
    </source>
</evidence>
<proteinExistence type="predicted"/>
<sequence length="1587" mass="171694">MKLVFRLLLSYFFLASNLVFGQGQAGIWYFGENAGLDFNVDPAVALTDGSLSTEEGCSTVCTVQGDLLFYTDGVTVYNKNHAVMANGTGLDGNASATQSSIIVQQPGSAILYYIFTVDAHQNALRNGLNYSIVDLSQNGGLGAVTVKNTVLFGNEVCEKITAVKHANGTDFWIIMHVWDSRDFYAYQFTATGVSTPVISTVGVRHNSDRKSAIGYMKTSPNGSKLAVAIYTQDRVELFDFSAATGSVSNPIQLNNYSTPYGIEFSPSGEYLYMSSFLGGDLYQFNISSNNQATINGSAQIIGSGSWLYGALQLAPDNRIYMAKTNTDGNTGSLNLDVINNPDAAGVGANFVADSKNLGGRRCRLGLPNFVTSIFTLEFAYQFNCLGDNTEFTISSDLTNISSASWDFGDGTVLTSNTSPFTVNHIYGFAGTFSVNLEVNLISGGTDNISQEVVILPLPLVNDLSESVWEDVQGTGTASGINLTLLESAINSTVGTTFTWYSDASLTTTLLDATSVTLSNGQQFWVEVNDGFCSNVAVVTYTVNSLPKALDQNITLCEDNYSTGIVSNIDLTLLEPAITNNNGFLVNWFHDLALSQPVVNTTNRIVSNGEMFYAEVSTGTETSVATVTYNIQALPEGNDVNIQVWEDSFGSGTASGINLTSYNNQVAGTNNLVWYFDATLLNPIVDPTNLVVNDQDVFYAYIDNGYCLNEGSIQFTVRSSPIANDLDIDVCEDLYGGGLASNIDLLLLNPTINGGTTSSVSWFTDAALLNSVVNPSNVSVTNGQVFHVLVQNAGESNTAVITYTVLALPIANNQNIVEFEDVPGSMTSLGVDLSYYNNVILGGQYNSIDWYSDAGLTNLVPDPTSQDVTDGDIFYVLVSNGTCANTATVNFSVLNTPIARNVSPVLCEDALGTGSVLVDLSLLENQINEGNGDSFSWFNDWSSEPNGLPENAIADPSNVITFNGDRFFAAVSDAFNTNIAVVAYTVNSLPLAASPLVNVWEDTFGTGIATGVNLLAYNSLISSSSILWYEDALLTIPVATPNNVDVITGDSYYALVDNGNCQNSAVITFTVRNLPEANDLQIELCEDVMGSGSIVSYDLSQLESSVNNDPGTVKEWFFDGALSVPVTSPLSTAVSDGDSFYVRVSFGAESNVGRVDFTINALPDAQNYQVSLCEEVFNSGQVIGVNLNLYQSEITTTTGSTIIWYSESSYSNPVLNTRNVLVSDGDIFYARIWNGTCENFAELSFAILALPQTTTVNEMVCEESYGSSSLSGINLDNYNLQVSNDPIANVQWFEDDRLNIPVSNPTNVTVFNQSSFYALATNTSGCENSGRLNFIVDPLPEAIPLIIELCEEVVGRGEYLDFDLTSLNNQVTTSSTGAVSWYEDVDLFIPVLNPSKILIRSNDSFFARIDDGCENSSVVDFIVHDKPVFDLGRDTTIFYTESKILAPSIEIRFLPGTYLWQDGSTASLYTVTQEGMYRLEYTDRNGCIGKDSIEVYMDRYRIFVPNAFTPDGNGVNDTFGPSITGDIAGEDIEMFIYNRWGELIYEFTDLGQGWDGTYKGQMAKTGVYVWVLIVNGKARQDGNVSLIR</sequence>
<comment type="caution">
    <text evidence="3">The sequence shown here is derived from an EMBL/GenBank/DDBJ whole genome shotgun (WGS) entry which is preliminary data.</text>
</comment>
<name>A0A2N3I1Y8_9BACT</name>
<organism evidence="3 4">
    <name type="scientific">Labilibaculum filiforme</name>
    <dbReference type="NCBI Taxonomy" id="1940526"/>
    <lineage>
        <taxon>Bacteria</taxon>
        <taxon>Pseudomonadati</taxon>
        <taxon>Bacteroidota</taxon>
        <taxon>Bacteroidia</taxon>
        <taxon>Marinilabiliales</taxon>
        <taxon>Marinifilaceae</taxon>
        <taxon>Labilibaculum</taxon>
    </lineage>
</organism>
<keyword evidence="4" id="KW-1185">Reference proteome</keyword>
<dbReference type="InterPro" id="IPR000601">
    <property type="entry name" value="PKD_dom"/>
</dbReference>
<dbReference type="OrthoDB" id="993841at2"/>
<evidence type="ECO:0000259" key="2">
    <source>
        <dbReference type="PROSITE" id="PS50093"/>
    </source>
</evidence>
<feature type="chain" id="PRO_5015001401" description="PKD domain-containing protein" evidence="1">
    <location>
        <begin position="22"/>
        <end position="1587"/>
    </location>
</feature>
<feature type="signal peptide" evidence="1">
    <location>
        <begin position="1"/>
        <end position="21"/>
    </location>
</feature>
<dbReference type="Gene3D" id="2.60.40.10">
    <property type="entry name" value="Immunoglobulins"/>
    <property type="match status" value="1"/>
</dbReference>
<gene>
    <name evidence="3" type="ORF">BZG02_05740</name>
</gene>
<dbReference type="InterPro" id="IPR013783">
    <property type="entry name" value="Ig-like_fold"/>
</dbReference>
<dbReference type="Proteomes" id="UP000233535">
    <property type="component" value="Unassembled WGS sequence"/>
</dbReference>
<evidence type="ECO:0000313" key="3">
    <source>
        <dbReference type="EMBL" id="PKQ64318.1"/>
    </source>
</evidence>
<dbReference type="SUPFAM" id="SSF49299">
    <property type="entry name" value="PKD domain"/>
    <property type="match status" value="1"/>
</dbReference>